<organism evidence="1 2">
    <name type="scientific">Acinetobacter phage vB_AbaM_ME3</name>
    <dbReference type="NCBI Taxonomy" id="1837876"/>
    <lineage>
        <taxon>Viruses</taxon>
        <taxon>Duplodnaviria</taxon>
        <taxon>Heunggongvirae</taxon>
        <taxon>Uroviricota</taxon>
        <taxon>Caudoviricetes</taxon>
        <taxon>Metrivirus</taxon>
        <taxon>Metrivirus ME3</taxon>
    </lineage>
</organism>
<accession>A0A172Q0U2</accession>
<evidence type="ECO:0000313" key="2">
    <source>
        <dbReference type="Proteomes" id="UP000225947"/>
    </source>
</evidence>
<dbReference type="EMBL" id="KU935715">
    <property type="protein sequence ID" value="AND75474.1"/>
    <property type="molecule type" value="Genomic_DNA"/>
</dbReference>
<dbReference type="Proteomes" id="UP000225947">
    <property type="component" value="Segment"/>
</dbReference>
<gene>
    <name evidence="1" type="ORF">ME3_313</name>
</gene>
<protein>
    <submittedName>
        <fullName evidence="1">Uncharacterized protein</fullName>
    </submittedName>
</protein>
<proteinExistence type="predicted"/>
<name>A0A172Q0U2_9CAUD</name>
<sequence>MVNTNLTTTCKKCKQVVVTQLSLYDALNYCRNSLDFSIIGSNFKVVIKTCSNCSL</sequence>
<keyword evidence="2" id="KW-1185">Reference proteome</keyword>
<evidence type="ECO:0000313" key="1">
    <source>
        <dbReference type="EMBL" id="AND75474.1"/>
    </source>
</evidence>
<reference evidence="2" key="1">
    <citation type="submission" date="2016-03" db="EMBL/GenBank/DDBJ databases">
        <title>Characterization of Acinetobacter baumannii phage vB_AbaM_ME3.</title>
        <authorList>
            <person name="Buttimer C.T.H."/>
            <person name="Elbreki M."/>
            <person name="Coffey A."/>
        </authorList>
    </citation>
    <scope>NUCLEOTIDE SEQUENCE [LARGE SCALE GENOMIC DNA]</scope>
</reference>